<feature type="transmembrane region" description="Helical" evidence="6">
    <location>
        <begin position="222"/>
        <end position="245"/>
    </location>
</feature>
<keyword evidence="5 6" id="KW-0472">Membrane</keyword>
<feature type="transmembrane region" description="Helical" evidence="6">
    <location>
        <begin position="125"/>
        <end position="145"/>
    </location>
</feature>
<feature type="transmembrane region" description="Helical" evidence="6">
    <location>
        <begin position="266"/>
        <end position="283"/>
    </location>
</feature>
<dbReference type="STRING" id="653667.S9X579"/>
<dbReference type="SUPFAM" id="SSF103473">
    <property type="entry name" value="MFS general substrate transporter"/>
    <property type="match status" value="1"/>
</dbReference>
<sequence length="284" mass="30894">MTVSPINTSLFVCGYGCGPVVWGPLSELYGRKPPVTVVMFGFAIFNIAVAVAKDIQTIMICRFFSGFFASSPMAICAAAFADFYSNQHRGTAITTFAAIVFGGYYLPSLADLLRNLIWVGNGSILDNYFLIPVKLLFTELIVFLVTLYSSFVYGILYLLLEAYLIIFSKKRQLSMGVAELPYIGLLKAISGGSSPPLIIGAFIFPAGIFWMAWSGNYPHVHWIVPSLSGLLTGAGILLNFLNYLIDAYLFRAASAMAANTMMRSSVAAGFPLFAIQMFHNLGVG</sequence>
<dbReference type="Proteomes" id="UP000015464">
    <property type="component" value="Unassembled WGS sequence"/>
</dbReference>
<feature type="domain" description="Major facilitator superfamily (MFS) profile" evidence="7">
    <location>
        <begin position="1"/>
        <end position="284"/>
    </location>
</feature>
<dbReference type="EMBL" id="KE546989">
    <property type="protein sequence ID" value="EPY52252.1"/>
    <property type="molecule type" value="Genomic_DNA"/>
</dbReference>
<evidence type="ECO:0000256" key="5">
    <source>
        <dbReference type="ARBA" id="ARBA00023136"/>
    </source>
</evidence>
<evidence type="ECO:0000256" key="4">
    <source>
        <dbReference type="ARBA" id="ARBA00022989"/>
    </source>
</evidence>
<feature type="transmembrane region" description="Helical" evidence="6">
    <location>
        <begin position="188"/>
        <end position="210"/>
    </location>
</feature>
<dbReference type="OMA" id="SPMAICA"/>
<protein>
    <submittedName>
        <fullName evidence="8">Polyamine transporter 1</fullName>
    </submittedName>
</protein>
<dbReference type="InterPro" id="IPR011701">
    <property type="entry name" value="MFS"/>
</dbReference>
<dbReference type="GO" id="GO:0016020">
    <property type="term" value="C:membrane"/>
    <property type="evidence" value="ECO:0007669"/>
    <property type="project" value="UniProtKB-SubCell"/>
</dbReference>
<feature type="transmembrane region" description="Helical" evidence="6">
    <location>
        <begin position="59"/>
        <end position="81"/>
    </location>
</feature>
<keyword evidence="4 6" id="KW-1133">Transmembrane helix</keyword>
<name>S9X579_SCHCR</name>
<reference evidence="8 9" key="1">
    <citation type="journal article" date="2011" name="Science">
        <title>Comparative functional genomics of the fission yeasts.</title>
        <authorList>
            <person name="Rhind N."/>
            <person name="Chen Z."/>
            <person name="Yassour M."/>
            <person name="Thompson D.A."/>
            <person name="Haas B.J."/>
            <person name="Habib N."/>
            <person name="Wapinski I."/>
            <person name="Roy S."/>
            <person name="Lin M.F."/>
            <person name="Heiman D.I."/>
            <person name="Young S.K."/>
            <person name="Furuya K."/>
            <person name="Guo Y."/>
            <person name="Pidoux A."/>
            <person name="Chen H.M."/>
            <person name="Robbertse B."/>
            <person name="Goldberg J.M."/>
            <person name="Aoki K."/>
            <person name="Bayne E.H."/>
            <person name="Berlin A.M."/>
            <person name="Desjardins C.A."/>
            <person name="Dobbs E."/>
            <person name="Dukaj L."/>
            <person name="Fan L."/>
            <person name="FitzGerald M.G."/>
            <person name="French C."/>
            <person name="Gujja S."/>
            <person name="Hansen K."/>
            <person name="Keifenheim D."/>
            <person name="Levin J.Z."/>
            <person name="Mosher R.A."/>
            <person name="Mueller C.A."/>
            <person name="Pfiffner J."/>
            <person name="Priest M."/>
            <person name="Russ C."/>
            <person name="Smialowska A."/>
            <person name="Swoboda P."/>
            <person name="Sykes S.M."/>
            <person name="Vaughn M."/>
            <person name="Vengrova S."/>
            <person name="Yoder R."/>
            <person name="Zeng Q."/>
            <person name="Allshire R."/>
            <person name="Baulcombe D."/>
            <person name="Birren B.W."/>
            <person name="Brown W."/>
            <person name="Ekwall K."/>
            <person name="Kellis M."/>
            <person name="Leatherwood J."/>
            <person name="Levin H."/>
            <person name="Margalit H."/>
            <person name="Martienssen R."/>
            <person name="Nieduszynski C.A."/>
            <person name="Spatafora J.W."/>
            <person name="Friedman N."/>
            <person name="Dalgaard J.Z."/>
            <person name="Baumann P."/>
            <person name="Niki H."/>
            <person name="Regev A."/>
            <person name="Nusbaum C."/>
        </authorList>
    </citation>
    <scope>NUCLEOTIDE SEQUENCE [LARGE SCALE GENOMIC DNA]</scope>
    <source>
        <strain evidence="9">OY26 / ATCC MYA-4695 / CBS 11777 / NBRC 106824 / NRRL Y48691</strain>
    </source>
</reference>
<dbReference type="Gene3D" id="1.20.1720.10">
    <property type="entry name" value="Multidrug resistance protein D"/>
    <property type="match status" value="1"/>
</dbReference>
<dbReference type="RefSeq" id="XP_013022917.1">
    <property type="nucleotide sequence ID" value="XM_013167463.1"/>
</dbReference>
<dbReference type="PANTHER" id="PTHR23502:SF31">
    <property type="entry name" value="POLYAMINE TRANSPORTER 1"/>
    <property type="match status" value="1"/>
</dbReference>
<dbReference type="Pfam" id="PF07690">
    <property type="entry name" value="MFS_1"/>
    <property type="match status" value="1"/>
</dbReference>
<dbReference type="HOGENOM" id="CLU_980574_0_0_1"/>
<evidence type="ECO:0000259" key="7">
    <source>
        <dbReference type="PROSITE" id="PS50850"/>
    </source>
</evidence>
<dbReference type="PROSITE" id="PS50850">
    <property type="entry name" value="MFS"/>
    <property type="match status" value="1"/>
</dbReference>
<dbReference type="InterPro" id="IPR020846">
    <property type="entry name" value="MFS_dom"/>
</dbReference>
<keyword evidence="2" id="KW-0813">Transport</keyword>
<evidence type="ECO:0000256" key="6">
    <source>
        <dbReference type="SAM" id="Phobius"/>
    </source>
</evidence>
<dbReference type="OrthoDB" id="9986881at2759"/>
<accession>S9X579</accession>
<dbReference type="eggNOG" id="KOG0255">
    <property type="taxonomic scope" value="Eukaryota"/>
</dbReference>
<comment type="subcellular location">
    <subcellularLocation>
        <location evidence="1">Membrane</location>
        <topology evidence="1">Multi-pass membrane protein</topology>
    </subcellularLocation>
</comment>
<evidence type="ECO:0000313" key="9">
    <source>
        <dbReference type="Proteomes" id="UP000015464"/>
    </source>
</evidence>
<evidence type="ECO:0000256" key="2">
    <source>
        <dbReference type="ARBA" id="ARBA00022448"/>
    </source>
</evidence>
<gene>
    <name evidence="8" type="ORF">SPOG_04980</name>
</gene>
<feature type="transmembrane region" description="Helical" evidence="6">
    <location>
        <begin position="34"/>
        <end position="52"/>
    </location>
</feature>
<evidence type="ECO:0000256" key="3">
    <source>
        <dbReference type="ARBA" id="ARBA00022692"/>
    </source>
</evidence>
<keyword evidence="9" id="KW-1185">Reference proteome</keyword>
<dbReference type="PANTHER" id="PTHR23502">
    <property type="entry name" value="MAJOR FACILITATOR SUPERFAMILY"/>
    <property type="match status" value="1"/>
</dbReference>
<feature type="transmembrane region" description="Helical" evidence="6">
    <location>
        <begin position="93"/>
        <end position="113"/>
    </location>
</feature>
<dbReference type="AlphaFoldDB" id="S9X579"/>
<evidence type="ECO:0000256" key="1">
    <source>
        <dbReference type="ARBA" id="ARBA00004141"/>
    </source>
</evidence>
<feature type="transmembrane region" description="Helical" evidence="6">
    <location>
        <begin position="151"/>
        <end position="167"/>
    </location>
</feature>
<proteinExistence type="predicted"/>
<dbReference type="InterPro" id="IPR036259">
    <property type="entry name" value="MFS_trans_sf"/>
</dbReference>
<evidence type="ECO:0000313" key="8">
    <source>
        <dbReference type="EMBL" id="EPY52252.1"/>
    </source>
</evidence>
<keyword evidence="3 6" id="KW-0812">Transmembrane</keyword>
<dbReference type="GO" id="GO:0022857">
    <property type="term" value="F:transmembrane transporter activity"/>
    <property type="evidence" value="ECO:0007669"/>
    <property type="project" value="InterPro"/>
</dbReference>
<organism evidence="8 9">
    <name type="scientific">Schizosaccharomyces cryophilus (strain OY26 / ATCC MYA-4695 / CBS 11777 / NBRC 106824 / NRRL Y48691)</name>
    <name type="common">Fission yeast</name>
    <dbReference type="NCBI Taxonomy" id="653667"/>
    <lineage>
        <taxon>Eukaryota</taxon>
        <taxon>Fungi</taxon>
        <taxon>Dikarya</taxon>
        <taxon>Ascomycota</taxon>
        <taxon>Taphrinomycotina</taxon>
        <taxon>Schizosaccharomycetes</taxon>
        <taxon>Schizosaccharomycetales</taxon>
        <taxon>Schizosaccharomycetaceae</taxon>
        <taxon>Schizosaccharomyces</taxon>
    </lineage>
</organism>
<dbReference type="GeneID" id="25039293"/>